<dbReference type="SMART" id="SM00220">
    <property type="entry name" value="S_TKc"/>
    <property type="match status" value="1"/>
</dbReference>
<evidence type="ECO:0000259" key="4">
    <source>
        <dbReference type="SMART" id="SM00220"/>
    </source>
</evidence>
<dbReference type="GO" id="GO:0004672">
    <property type="term" value="F:protein kinase activity"/>
    <property type="evidence" value="ECO:0007669"/>
    <property type="project" value="InterPro"/>
</dbReference>
<dbReference type="SUPFAM" id="SSF56112">
    <property type="entry name" value="Protein kinase-like (PK-like)"/>
    <property type="match status" value="1"/>
</dbReference>
<evidence type="ECO:0000256" key="1">
    <source>
        <dbReference type="ARBA" id="ARBA00009670"/>
    </source>
</evidence>
<feature type="domain" description="Protein kinase" evidence="4">
    <location>
        <begin position="280"/>
        <end position="577"/>
    </location>
</feature>
<name>A0A061AK64_RHOTO</name>
<dbReference type="Gene3D" id="1.10.510.10">
    <property type="entry name" value="Transferase(Phosphotransferase) domain 1"/>
    <property type="match status" value="1"/>
</dbReference>
<dbReference type="Pfam" id="PF03109">
    <property type="entry name" value="ABC1"/>
    <property type="match status" value="1"/>
</dbReference>
<feature type="compositionally biased region" description="Low complexity" evidence="2">
    <location>
        <begin position="79"/>
        <end position="90"/>
    </location>
</feature>
<dbReference type="GO" id="GO:0055088">
    <property type="term" value="P:lipid homeostasis"/>
    <property type="evidence" value="ECO:0007669"/>
    <property type="project" value="TreeGrafter"/>
</dbReference>
<evidence type="ECO:0000256" key="2">
    <source>
        <dbReference type="SAM" id="MobiDB-lite"/>
    </source>
</evidence>
<dbReference type="InterPro" id="IPR051130">
    <property type="entry name" value="Mito_struct-func_regulator"/>
</dbReference>
<dbReference type="PANTHER" id="PTHR43173:SF19">
    <property type="entry name" value="AARF DOMAIN-CONTAINING PROTEIN KINASE 1"/>
    <property type="match status" value="1"/>
</dbReference>
<gene>
    <name evidence="5" type="ORF">RHTO0S_02e15786g</name>
</gene>
<protein>
    <submittedName>
        <fullName evidence="5">RHTO0S02e15786g1_1</fullName>
    </submittedName>
</protein>
<proteinExistence type="inferred from homology"/>
<dbReference type="OrthoDB" id="427480at2759"/>
<dbReference type="GO" id="GO:0005524">
    <property type="term" value="F:ATP binding"/>
    <property type="evidence" value="ECO:0007669"/>
    <property type="project" value="InterPro"/>
</dbReference>
<evidence type="ECO:0000313" key="5">
    <source>
        <dbReference type="EMBL" id="CDR37510.1"/>
    </source>
</evidence>
<dbReference type="AlphaFoldDB" id="A0A061AK64"/>
<dbReference type="InterPro" id="IPR011009">
    <property type="entry name" value="Kinase-like_dom_sf"/>
</dbReference>
<organism evidence="5">
    <name type="scientific">Rhodotorula toruloides</name>
    <name type="common">Yeast</name>
    <name type="synonym">Rhodosporidium toruloides</name>
    <dbReference type="NCBI Taxonomy" id="5286"/>
    <lineage>
        <taxon>Eukaryota</taxon>
        <taxon>Fungi</taxon>
        <taxon>Dikarya</taxon>
        <taxon>Basidiomycota</taxon>
        <taxon>Pucciniomycotina</taxon>
        <taxon>Microbotryomycetes</taxon>
        <taxon>Sporidiobolales</taxon>
        <taxon>Sporidiobolaceae</taxon>
        <taxon>Rhodotorula</taxon>
    </lineage>
</organism>
<keyword evidence="3" id="KW-1133">Transmembrane helix</keyword>
<dbReference type="EMBL" id="LK052937">
    <property type="protein sequence ID" value="CDR37510.1"/>
    <property type="molecule type" value="Genomic_DNA"/>
</dbReference>
<dbReference type="InterPro" id="IPR000719">
    <property type="entry name" value="Prot_kinase_dom"/>
</dbReference>
<dbReference type="InterPro" id="IPR004147">
    <property type="entry name" value="ABC1_dom"/>
</dbReference>
<dbReference type="CDD" id="cd13969">
    <property type="entry name" value="ADCK1-like"/>
    <property type="match status" value="1"/>
</dbReference>
<reference evidence="5" key="1">
    <citation type="journal article" date="2014" name="Genome Announc.">
        <title>Draft genome sequence of Rhodosporidium toruloides CECT1137, an oleaginous yeast of biotechnological interest.</title>
        <authorList>
            <person name="Morin N."/>
            <person name="Calcas X."/>
            <person name="Devillers H."/>
            <person name="Durrens P."/>
            <person name="Sherman D.J."/>
            <person name="Nicaud J.-M."/>
            <person name="Neuveglise C."/>
        </authorList>
    </citation>
    <scope>NUCLEOTIDE SEQUENCE</scope>
    <source>
        <strain evidence="5">CECT1137</strain>
    </source>
</reference>
<dbReference type="PANTHER" id="PTHR43173">
    <property type="entry name" value="ABC1 FAMILY PROTEIN"/>
    <property type="match status" value="1"/>
</dbReference>
<dbReference type="GO" id="GO:0007005">
    <property type="term" value="P:mitochondrion organization"/>
    <property type="evidence" value="ECO:0007669"/>
    <property type="project" value="TreeGrafter"/>
</dbReference>
<keyword evidence="3" id="KW-0812">Transmembrane</keyword>
<dbReference type="InterPro" id="IPR045307">
    <property type="entry name" value="ADCK1_dom"/>
</dbReference>
<sequence>MLRSTGHLRVLQVHGRSAHAGLRTGGARLDRLTLTRKQALPSLSHFPLRPKTALLATRHLSLTPRRFQQSPLPDPPRPASSASPEFSPASFSRRAKAERRLSQLQRDIALVLSRRLHLGGLRAFRSRFKRPTRRQRILLLLGLALAVFITAYNLSISFRHGVIAVERCATIAWAVVRAIIDYKLLFRKSWPETEEGLKQRHEDYENTHWTAAVRLREALKKLGGVYIKLGQHLSTVQLVPLPWSQAMKPLQDQCFPTPLDELQALFLSETGAPMSFFFSSFDPEPIGVASLAQVHRAVDRESGRLVAVKCMHPDIEEFSAIDMRTTTFLLGVVKRIFPTFEFTWLGEEMEHNLPLEMDFRHEAANAARCKKDFADVEKTAFVIPDVLWAKKRVMVMEFIKGGRVDDADWFERHHIDRNQVSREIARITSRMIYITGFVHGDLHAGNLLIRPALANTRSPYNFEVVLLDHGLYFDLADDLRVNYARFWLSLMEAPSPKTEAARRKYAKLVANIDDAHYPLFQAAITGRAALEGAVPDEGEDGPKRRGSILDLGENTDDERKLMRKAMVQQEGLMEALFEILRSVPRRLVLVFKVNDLNRSLDLALQTTHSPLRVFLIIAQYCNQAIRLDDLAHIPPLSFINRLRSWWRYQSWKVTLFVYTVGAEGKTRWDRLMGRKRQGLALPV</sequence>
<feature type="region of interest" description="Disordered" evidence="2">
    <location>
        <begin position="65"/>
        <end position="90"/>
    </location>
</feature>
<keyword evidence="3" id="KW-0472">Membrane</keyword>
<comment type="similarity">
    <text evidence="1">Belongs to the protein kinase superfamily. ADCK protein kinase family.</text>
</comment>
<evidence type="ECO:0000256" key="3">
    <source>
        <dbReference type="SAM" id="Phobius"/>
    </source>
</evidence>
<dbReference type="GO" id="GO:0005743">
    <property type="term" value="C:mitochondrial inner membrane"/>
    <property type="evidence" value="ECO:0007669"/>
    <property type="project" value="TreeGrafter"/>
</dbReference>
<feature type="transmembrane region" description="Helical" evidence="3">
    <location>
        <begin position="137"/>
        <end position="155"/>
    </location>
</feature>
<accession>A0A061AK64</accession>